<keyword evidence="10 13" id="KW-0560">Oxidoreductase</keyword>
<dbReference type="InterPro" id="IPR001295">
    <property type="entry name" value="Dihydroorotate_DH_CS"/>
</dbReference>
<dbReference type="GO" id="GO:0019483">
    <property type="term" value="P:beta-alanine biosynthetic process"/>
    <property type="evidence" value="ECO:0007669"/>
    <property type="project" value="UniProtKB-UniPathway"/>
</dbReference>
<feature type="domain" description="Dihydroorotate dehydrogenase catalytic" evidence="14">
    <location>
        <begin position="482"/>
        <end position="784"/>
    </location>
</feature>
<dbReference type="SUPFAM" id="SSF51395">
    <property type="entry name" value="FMN-linked oxidoreductases"/>
    <property type="match status" value="1"/>
</dbReference>
<dbReference type="GO" id="GO:0051539">
    <property type="term" value="F:4 iron, 4 sulfur cluster binding"/>
    <property type="evidence" value="ECO:0007669"/>
    <property type="project" value="UniProtKB-KW"/>
</dbReference>
<dbReference type="Pfam" id="PF07992">
    <property type="entry name" value="Pyr_redox_2"/>
    <property type="match status" value="1"/>
</dbReference>
<evidence type="ECO:0000256" key="3">
    <source>
        <dbReference type="ARBA" id="ARBA00004668"/>
    </source>
</evidence>
<dbReference type="FunFam" id="3.20.20.70:FF:000027">
    <property type="entry name" value="Dihydropyrimidine dehydrogenase [NADP(+)]"/>
    <property type="match status" value="1"/>
</dbReference>
<evidence type="ECO:0000256" key="11">
    <source>
        <dbReference type="ARBA" id="ARBA00023004"/>
    </source>
</evidence>
<evidence type="ECO:0000256" key="5">
    <source>
        <dbReference type="ARBA" id="ARBA00022485"/>
    </source>
</evidence>
<comment type="cofactor">
    <cofactor evidence="1 13">
        <name>FMN</name>
        <dbReference type="ChEBI" id="CHEBI:58210"/>
    </cofactor>
</comment>
<dbReference type="Pfam" id="PF14691">
    <property type="entry name" value="Fer4_20"/>
    <property type="match status" value="1"/>
</dbReference>
<evidence type="ECO:0000256" key="4">
    <source>
        <dbReference type="ARBA" id="ARBA00004725"/>
    </source>
</evidence>
<evidence type="ECO:0000256" key="10">
    <source>
        <dbReference type="ARBA" id="ARBA00023002"/>
    </source>
</evidence>
<dbReference type="Gene3D" id="1.10.1060.10">
    <property type="entry name" value="Alpha-helical ferredoxin"/>
    <property type="match status" value="2"/>
</dbReference>
<dbReference type="UniPathway" id="UPA00070"/>
<dbReference type="InterPro" id="IPR036188">
    <property type="entry name" value="FAD/NAD-bd_sf"/>
</dbReference>
<evidence type="ECO:0000256" key="6">
    <source>
        <dbReference type="ARBA" id="ARBA00022723"/>
    </source>
</evidence>
<name>A0A814D4I4_9BILA</name>
<keyword evidence="8 13" id="KW-0274">FAD</keyword>
<sequence length="900" mass="97651">MSSSDGKIVSKDTPDIEGCKDLDRNFLDVKHTTLSERAALKESARCLKCADAPCQNYYGAAKAILSDNPLGLTCGMVCPTSDLCVGGCNLYASEEGPINIGGLQQFAVEIFKAMRIPAVRDPRMNLQTLPDVYRSKIALVGCGAASISCATFLARLGYTDLTIFEKCDFLGGLSSAEIPQYRLPYDAVNFEIELMKDLEVNIIPNKPLTTEENGITLKSLMDEGYKAIFLGIGLPNPNIDPIFKDLTVNHGFYTSKNFLPIVSKASKAGMCACKSTLPTLSGNVIVLGAGDTAMDCATSAIRCGAKKVFVVFRKGFNQMRAVPEEVDVAIEERCEFLPFCSPKKVTTRDNKIISLELVRTEQDDNGDWIEDEDQIVKLKCSYIISAFGSTLNEEPVIKAMEPLKFDKYGYPIVDKITMASSLPNVFCGGDLAKVATTTVESVNDGKTAAWHIHRYIQGTDSIPLTPQLPKFFTAIDKVDVSIEVCGMKFPNPFGLASAPPATSSPMIRRSFETGWGFVVTKTYCLDKDVITNISPRMARGTTSGHLFGPGQGSFLNIELISEKSTEYWLRSIKELKQDFPDRIIIASIMCSYNEADWTELAKLSEEAGADALELNLSCPHGMGEKGMGLACGQKADLVLGICKWVRAAIKIPFFAKMTPNITNIVDIARAAKEGGADGVTATNTVSGIMGIRHDSTAWPSVGKGKKTTYGGVSGNAIRPIALRAVSAIAKALPGYPILATGGIDSADAAMQFLYAGASVLQVCSAIQNQDFTLIDDYVTGLQALLYLKSLGLEGWDGQSPPTPKHQKGKAIQVKDLIGSHLPPFGEYRKQRDKITQDYFKNVDILSPDFEPQEVRPAKEPKTSVPRLVDVRGLALDKITDFKHLDPREPAVAIIDDVSAC</sequence>
<evidence type="ECO:0000313" key="18">
    <source>
        <dbReference type="EMBL" id="CAF3725078.1"/>
    </source>
</evidence>
<dbReference type="AlphaFoldDB" id="A0A814D4I4"/>
<dbReference type="Gene3D" id="3.50.50.60">
    <property type="entry name" value="FAD/NAD(P)-binding domain"/>
    <property type="match status" value="2"/>
</dbReference>
<accession>A0A814D4I4</accession>
<gene>
    <name evidence="17" type="ORF">GPM918_LOCUS11145</name>
    <name evidence="18" type="ORF">SRO942_LOCUS11146</name>
</gene>
<dbReference type="OrthoDB" id="4327079at2759"/>
<evidence type="ECO:0000256" key="9">
    <source>
        <dbReference type="ARBA" id="ARBA00022857"/>
    </source>
</evidence>
<evidence type="ECO:0000313" key="19">
    <source>
        <dbReference type="Proteomes" id="UP000663829"/>
    </source>
</evidence>
<dbReference type="FunFam" id="3.50.50.60:FF:000061">
    <property type="entry name" value="Dihydropyrimidine dehydrogenase [NADP(+)]"/>
    <property type="match status" value="1"/>
</dbReference>
<keyword evidence="19" id="KW-1185">Reference proteome</keyword>
<dbReference type="GO" id="GO:0006210">
    <property type="term" value="P:thymine catabolic process"/>
    <property type="evidence" value="ECO:0007669"/>
    <property type="project" value="TreeGrafter"/>
</dbReference>
<dbReference type="PRINTS" id="PR00419">
    <property type="entry name" value="ADXRDTASE"/>
</dbReference>
<dbReference type="UniPathway" id="UPA00131"/>
<evidence type="ECO:0000256" key="12">
    <source>
        <dbReference type="ARBA" id="ARBA00023014"/>
    </source>
</evidence>
<dbReference type="InterPro" id="IPR028261">
    <property type="entry name" value="DPD_II"/>
</dbReference>
<dbReference type="EC" id="1.3.1.2" evidence="13"/>
<organism evidence="17 19">
    <name type="scientific">Didymodactylos carnosus</name>
    <dbReference type="NCBI Taxonomy" id="1234261"/>
    <lineage>
        <taxon>Eukaryota</taxon>
        <taxon>Metazoa</taxon>
        <taxon>Spiralia</taxon>
        <taxon>Gnathifera</taxon>
        <taxon>Rotifera</taxon>
        <taxon>Eurotatoria</taxon>
        <taxon>Bdelloidea</taxon>
        <taxon>Philodinida</taxon>
        <taxon>Philodinidae</taxon>
        <taxon>Didymodactylos</taxon>
    </lineage>
</organism>
<dbReference type="PANTHER" id="PTHR43073">
    <property type="entry name" value="DIHYDROPYRIMIDINE DEHYDROGENASE [NADP(+)]"/>
    <property type="match status" value="1"/>
</dbReference>
<evidence type="ECO:0000256" key="7">
    <source>
        <dbReference type="ARBA" id="ARBA00022737"/>
    </source>
</evidence>
<dbReference type="EMBL" id="CAJNOQ010002280">
    <property type="protein sequence ID" value="CAF0949263.1"/>
    <property type="molecule type" value="Genomic_DNA"/>
</dbReference>
<dbReference type="EMBL" id="CAJOBC010002280">
    <property type="protein sequence ID" value="CAF3725078.1"/>
    <property type="molecule type" value="Genomic_DNA"/>
</dbReference>
<dbReference type="InterPro" id="IPR023753">
    <property type="entry name" value="FAD/NAD-binding_dom"/>
</dbReference>
<feature type="domain" description="FAD/NAD(P)-binding" evidence="15">
    <location>
        <begin position="136"/>
        <end position="442"/>
    </location>
</feature>
<dbReference type="GO" id="GO:0006207">
    <property type="term" value="P:'de novo' pyrimidine nucleobase biosynthetic process"/>
    <property type="evidence" value="ECO:0007669"/>
    <property type="project" value="InterPro"/>
</dbReference>
<dbReference type="InterPro" id="IPR005720">
    <property type="entry name" value="Dihydroorotate_DH_cat"/>
</dbReference>
<evidence type="ECO:0000259" key="16">
    <source>
        <dbReference type="Pfam" id="PF14691"/>
    </source>
</evidence>
<dbReference type="GO" id="GO:0046872">
    <property type="term" value="F:metal ion binding"/>
    <property type="evidence" value="ECO:0007669"/>
    <property type="project" value="UniProtKB-KW"/>
</dbReference>
<dbReference type="PANTHER" id="PTHR43073:SF2">
    <property type="entry name" value="DIHYDROPYRIMIDINE DEHYDROGENASE [NADP(+)]"/>
    <property type="match status" value="1"/>
</dbReference>
<keyword evidence="13" id="KW-0288">FMN</keyword>
<dbReference type="InterPro" id="IPR009051">
    <property type="entry name" value="Helical_ferredxn"/>
</dbReference>
<protein>
    <recommendedName>
        <fullName evidence="13">Dihydropyrimidine dehydrogenase [NADP(+)]</fullName>
        <shortName evidence="13">DHPDHase</shortName>
        <shortName evidence="13">DPD</shortName>
        <ecNumber evidence="13">1.3.1.2</ecNumber>
    </recommendedName>
    <alternativeName>
        <fullName evidence="13">Dihydrothymine dehydrogenase</fullName>
    </alternativeName>
    <alternativeName>
        <fullName evidence="13">Dihydrouracil dehydrogenase</fullName>
    </alternativeName>
</protein>
<evidence type="ECO:0000313" key="17">
    <source>
        <dbReference type="EMBL" id="CAF0949263.1"/>
    </source>
</evidence>
<comment type="caution">
    <text evidence="17">The sequence shown here is derived from an EMBL/GenBank/DDBJ whole genome shotgun (WGS) entry which is preliminary data.</text>
</comment>
<dbReference type="GO" id="GO:0044205">
    <property type="term" value="P:'de novo' UMP biosynthetic process"/>
    <property type="evidence" value="ECO:0007669"/>
    <property type="project" value="UniProtKB-UniPathway"/>
</dbReference>
<dbReference type="GO" id="GO:0050661">
    <property type="term" value="F:NADP binding"/>
    <property type="evidence" value="ECO:0007669"/>
    <property type="project" value="TreeGrafter"/>
</dbReference>
<dbReference type="SUPFAM" id="SSF51971">
    <property type="entry name" value="Nucleotide-binding domain"/>
    <property type="match status" value="1"/>
</dbReference>
<keyword evidence="5 13" id="KW-0004">4Fe-4S</keyword>
<dbReference type="Gene3D" id="3.20.20.70">
    <property type="entry name" value="Aldolase class I"/>
    <property type="match status" value="1"/>
</dbReference>
<keyword evidence="7" id="KW-0677">Repeat</keyword>
<dbReference type="Pfam" id="PF01180">
    <property type="entry name" value="DHO_dh"/>
    <property type="match status" value="1"/>
</dbReference>
<dbReference type="Proteomes" id="UP000681722">
    <property type="component" value="Unassembled WGS sequence"/>
</dbReference>
<dbReference type="Proteomes" id="UP000663829">
    <property type="component" value="Unassembled WGS sequence"/>
</dbReference>
<dbReference type="PROSITE" id="PS00912">
    <property type="entry name" value="DHODEHASE_2"/>
    <property type="match status" value="1"/>
</dbReference>
<dbReference type="GO" id="GO:0002058">
    <property type="term" value="F:uracil binding"/>
    <property type="evidence" value="ECO:0007669"/>
    <property type="project" value="TreeGrafter"/>
</dbReference>
<evidence type="ECO:0000256" key="2">
    <source>
        <dbReference type="ARBA" id="ARBA00001974"/>
    </source>
</evidence>
<dbReference type="SUPFAM" id="SSF46548">
    <property type="entry name" value="alpha-helical ferredoxin"/>
    <property type="match status" value="1"/>
</dbReference>
<comment type="function">
    <text evidence="13">Involved in pyrimidine base degradation. Catalyzes the reduction of uracil and thymine.</text>
</comment>
<dbReference type="GO" id="GO:0005829">
    <property type="term" value="C:cytosol"/>
    <property type="evidence" value="ECO:0007669"/>
    <property type="project" value="TreeGrafter"/>
</dbReference>
<evidence type="ECO:0000256" key="8">
    <source>
        <dbReference type="ARBA" id="ARBA00022827"/>
    </source>
</evidence>
<feature type="domain" description="Dihydroprymidine dehydrogenase" evidence="16">
    <location>
        <begin position="25"/>
        <end position="114"/>
    </location>
</feature>
<evidence type="ECO:0000259" key="15">
    <source>
        <dbReference type="Pfam" id="PF07992"/>
    </source>
</evidence>
<evidence type="ECO:0000259" key="14">
    <source>
        <dbReference type="Pfam" id="PF01180"/>
    </source>
</evidence>
<dbReference type="InterPro" id="IPR013785">
    <property type="entry name" value="Aldolase_TIM"/>
</dbReference>
<comment type="catalytic activity">
    <reaction evidence="13">
        <text>5,6-dihydrouracil + NADP(+) = uracil + NADPH + H(+)</text>
        <dbReference type="Rhea" id="RHEA:18093"/>
        <dbReference type="ChEBI" id="CHEBI:15378"/>
        <dbReference type="ChEBI" id="CHEBI:15901"/>
        <dbReference type="ChEBI" id="CHEBI:17568"/>
        <dbReference type="ChEBI" id="CHEBI:57783"/>
        <dbReference type="ChEBI" id="CHEBI:58349"/>
        <dbReference type="EC" id="1.3.1.2"/>
    </reaction>
</comment>
<evidence type="ECO:0000256" key="13">
    <source>
        <dbReference type="RuleBase" id="RU364041"/>
    </source>
</evidence>
<reference evidence="17" key="1">
    <citation type="submission" date="2021-02" db="EMBL/GenBank/DDBJ databases">
        <authorList>
            <person name="Nowell W R."/>
        </authorList>
    </citation>
    <scope>NUCLEOTIDE SEQUENCE</scope>
</reference>
<keyword evidence="9 13" id="KW-0521">NADP</keyword>
<comment type="cofactor">
    <cofactor evidence="2 13">
        <name>FAD</name>
        <dbReference type="ChEBI" id="CHEBI:57692"/>
    </cofactor>
</comment>
<dbReference type="GO" id="GO:0017113">
    <property type="term" value="F:dihydropyrimidine dehydrogenase (NADP+) activity"/>
    <property type="evidence" value="ECO:0007669"/>
    <property type="project" value="UniProtKB-EC"/>
</dbReference>
<keyword evidence="11 13" id="KW-0408">Iron</keyword>
<dbReference type="GO" id="GO:0004152">
    <property type="term" value="F:dihydroorotate dehydrogenase activity"/>
    <property type="evidence" value="ECO:0007669"/>
    <property type="project" value="UniProtKB-ARBA"/>
</dbReference>
<keyword evidence="12" id="KW-0411">Iron-sulfur</keyword>
<comment type="pathway">
    <text evidence="4">Pyrimidine metabolism; UMP biosynthesis via de novo pathway.</text>
</comment>
<comment type="cofactor">
    <cofactor evidence="13">
        <name>[4Fe-4S] cluster</name>
        <dbReference type="ChEBI" id="CHEBI:49883"/>
    </cofactor>
    <text evidence="13">Binds 4 [4Fe-4S] clusters. Contains approximately 16 iron atoms per subunit.</text>
</comment>
<evidence type="ECO:0000256" key="1">
    <source>
        <dbReference type="ARBA" id="ARBA00001917"/>
    </source>
</evidence>
<keyword evidence="6" id="KW-0479">Metal-binding</keyword>
<dbReference type="GO" id="GO:0006212">
    <property type="term" value="P:uracil catabolic process"/>
    <property type="evidence" value="ECO:0007669"/>
    <property type="project" value="TreeGrafter"/>
</dbReference>
<comment type="similarity">
    <text evidence="13">Belongs to the dihydropyrimidine dehydrogenase family.</text>
</comment>
<keyword evidence="13" id="KW-0285">Flavoprotein</keyword>
<proteinExistence type="inferred from homology"/>
<dbReference type="CDD" id="cd02940">
    <property type="entry name" value="DHPD_FMN"/>
    <property type="match status" value="1"/>
</dbReference>
<comment type="pathway">
    <text evidence="3 13">Amino-acid biosynthesis; beta-alanine biosynthesis.</text>
</comment>